<protein>
    <submittedName>
        <fullName evidence="1">DUF1192 family protein</fullName>
    </submittedName>
</protein>
<reference evidence="1 2" key="1">
    <citation type="submission" date="2024-02" db="EMBL/GenBank/DDBJ databases">
        <title>Roseibium algae sp. nov., isolated from marine alga (Grateloupia sp.), showing potential in myo-inositol conversion.</title>
        <authorList>
            <person name="Wang Y."/>
        </authorList>
    </citation>
    <scope>NUCLEOTIDE SEQUENCE [LARGE SCALE GENOMIC DNA]</scope>
    <source>
        <strain evidence="1 2">H3510</strain>
    </source>
</reference>
<comment type="caution">
    <text evidence="1">The sequence shown here is derived from an EMBL/GenBank/DDBJ whole genome shotgun (WGS) entry which is preliminary data.</text>
</comment>
<accession>A0ABU8TGS9</accession>
<dbReference type="Proteomes" id="UP001385499">
    <property type="component" value="Unassembled WGS sequence"/>
</dbReference>
<gene>
    <name evidence="1" type="ORF">V6575_03130</name>
</gene>
<keyword evidence="2" id="KW-1185">Reference proteome</keyword>
<sequence length="63" mass="7386">MDDDFSERVRVDVKTVVVGENLSSMSEKDLLERVEALEIEIQHTKHEISLRSNTRRKAEQLFK</sequence>
<dbReference type="InterPro" id="IPR009579">
    <property type="entry name" value="DUF1192"/>
</dbReference>
<organism evidence="1 2">
    <name type="scientific">Roseibium algae</name>
    <dbReference type="NCBI Taxonomy" id="3123038"/>
    <lineage>
        <taxon>Bacteria</taxon>
        <taxon>Pseudomonadati</taxon>
        <taxon>Pseudomonadota</taxon>
        <taxon>Alphaproteobacteria</taxon>
        <taxon>Hyphomicrobiales</taxon>
        <taxon>Stappiaceae</taxon>
        <taxon>Roseibium</taxon>
    </lineage>
</organism>
<proteinExistence type="predicted"/>
<evidence type="ECO:0000313" key="2">
    <source>
        <dbReference type="Proteomes" id="UP001385499"/>
    </source>
</evidence>
<dbReference type="RefSeq" id="WP_340272577.1">
    <property type="nucleotide sequence ID" value="NZ_JBAKIA010000001.1"/>
</dbReference>
<dbReference type="EMBL" id="JBAKIA010000001">
    <property type="protein sequence ID" value="MEJ8473068.1"/>
    <property type="molecule type" value="Genomic_DNA"/>
</dbReference>
<dbReference type="Pfam" id="PF06698">
    <property type="entry name" value="DUF1192"/>
    <property type="match status" value="1"/>
</dbReference>
<evidence type="ECO:0000313" key="1">
    <source>
        <dbReference type="EMBL" id="MEJ8473068.1"/>
    </source>
</evidence>
<name>A0ABU8TGS9_9HYPH</name>